<evidence type="ECO:0000313" key="1">
    <source>
        <dbReference type="EMBL" id="CAH9103109.1"/>
    </source>
</evidence>
<reference evidence="1" key="1">
    <citation type="submission" date="2022-07" db="EMBL/GenBank/DDBJ databases">
        <authorList>
            <person name="Macas J."/>
            <person name="Novak P."/>
            <person name="Neumann P."/>
        </authorList>
    </citation>
    <scope>NUCLEOTIDE SEQUENCE</scope>
</reference>
<proteinExistence type="predicted"/>
<dbReference type="EMBL" id="CAMAPF010000121">
    <property type="protein sequence ID" value="CAH9103109.1"/>
    <property type="molecule type" value="Genomic_DNA"/>
</dbReference>
<keyword evidence="2" id="KW-1185">Reference proteome</keyword>
<sequence>MYRNSPRLKCNLTWYDLKGSAVFRRCLSVARYFPLRLSTLVRIVSILRKARRWLWFVAIGRFWKSADEDIKFACCGCGFGTSKLFSRRGISAAVVWDFSTMEDVVEQYRRLALEKENSTLNFDDEEEEEATVPKANVAEFRWWSHPHRPESQISVSTGTVCIALGARKRNGVSRN</sequence>
<organism evidence="1 2">
    <name type="scientific">Cuscuta epithymum</name>
    <dbReference type="NCBI Taxonomy" id="186058"/>
    <lineage>
        <taxon>Eukaryota</taxon>
        <taxon>Viridiplantae</taxon>
        <taxon>Streptophyta</taxon>
        <taxon>Embryophyta</taxon>
        <taxon>Tracheophyta</taxon>
        <taxon>Spermatophyta</taxon>
        <taxon>Magnoliopsida</taxon>
        <taxon>eudicotyledons</taxon>
        <taxon>Gunneridae</taxon>
        <taxon>Pentapetalae</taxon>
        <taxon>asterids</taxon>
        <taxon>lamiids</taxon>
        <taxon>Solanales</taxon>
        <taxon>Convolvulaceae</taxon>
        <taxon>Cuscuteae</taxon>
        <taxon>Cuscuta</taxon>
        <taxon>Cuscuta subgen. Cuscuta</taxon>
    </lineage>
</organism>
<name>A0AAV0DNW3_9ASTE</name>
<dbReference type="AlphaFoldDB" id="A0AAV0DNW3"/>
<gene>
    <name evidence="1" type="ORF">CEPIT_LOCUS16299</name>
</gene>
<comment type="caution">
    <text evidence="1">The sequence shown here is derived from an EMBL/GenBank/DDBJ whole genome shotgun (WGS) entry which is preliminary data.</text>
</comment>
<evidence type="ECO:0000313" key="2">
    <source>
        <dbReference type="Proteomes" id="UP001152523"/>
    </source>
</evidence>
<accession>A0AAV0DNW3</accession>
<dbReference type="Proteomes" id="UP001152523">
    <property type="component" value="Unassembled WGS sequence"/>
</dbReference>
<protein>
    <submittedName>
        <fullName evidence="1">Uncharacterized protein</fullName>
    </submittedName>
</protein>